<dbReference type="Proteomes" id="UP001147747">
    <property type="component" value="Unassembled WGS sequence"/>
</dbReference>
<evidence type="ECO:0000313" key="2">
    <source>
        <dbReference type="Proteomes" id="UP001147747"/>
    </source>
</evidence>
<dbReference type="AlphaFoldDB" id="A0A9X0BAW4"/>
<reference evidence="1" key="2">
    <citation type="journal article" date="2023" name="IMA Fungus">
        <title>Comparative genomic study of the Penicillium genus elucidates a diverse pangenome and 15 lateral gene transfer events.</title>
        <authorList>
            <person name="Petersen C."/>
            <person name="Sorensen T."/>
            <person name="Nielsen M.R."/>
            <person name="Sondergaard T.E."/>
            <person name="Sorensen J.L."/>
            <person name="Fitzpatrick D.A."/>
            <person name="Frisvad J.C."/>
            <person name="Nielsen K.L."/>
        </authorList>
    </citation>
    <scope>NUCLEOTIDE SEQUENCE</scope>
    <source>
        <strain evidence="1">IBT 29677</strain>
    </source>
</reference>
<dbReference type="OrthoDB" id="4311753at2759"/>
<dbReference type="RefSeq" id="XP_056490257.1">
    <property type="nucleotide sequence ID" value="XM_056630955.1"/>
</dbReference>
<name>A0A9X0BAW4_9EURO</name>
<reference evidence="1" key="1">
    <citation type="submission" date="2022-12" db="EMBL/GenBank/DDBJ databases">
        <authorList>
            <person name="Petersen C."/>
        </authorList>
    </citation>
    <scope>NUCLEOTIDE SEQUENCE</scope>
    <source>
        <strain evidence="1">IBT 29677</strain>
    </source>
</reference>
<sequence>MCWHRWIPVTPEGCKASNPHMVMHKETIYCNTVIDTAIKLSQPDSHPNDVEKDGQWRTGSRVKFDVCPDENNKIFDSFNRSIEVKPLQMVNIRCPCCTGEISTVDALLTDPNFQSSYAVLPNGRQLRIPNVTEGLDDYLCQPLDVPLLKLRISKTKIHEVEDSLFDSDSIQDEHNSETCLQCQYPLACPPPLLSRSLMDADISISTFRRRIKSQARNPQIWQMTPQGVASGMMTPVYRRTDGDNEADYCDEEDEFEIPDFGCVGLRFPVTKTVRPPFVSPIHGLIQKLDDERPDIHQGA</sequence>
<comment type="caution">
    <text evidence="1">The sequence shown here is derived from an EMBL/GenBank/DDBJ whole genome shotgun (WGS) entry which is preliminary data.</text>
</comment>
<dbReference type="GeneID" id="81369935"/>
<dbReference type="EMBL" id="JAPZBU010000006">
    <property type="protein sequence ID" value="KAJ5398205.1"/>
    <property type="molecule type" value="Genomic_DNA"/>
</dbReference>
<organism evidence="1 2">
    <name type="scientific">Penicillium cosmopolitanum</name>
    <dbReference type="NCBI Taxonomy" id="1131564"/>
    <lineage>
        <taxon>Eukaryota</taxon>
        <taxon>Fungi</taxon>
        <taxon>Dikarya</taxon>
        <taxon>Ascomycota</taxon>
        <taxon>Pezizomycotina</taxon>
        <taxon>Eurotiomycetes</taxon>
        <taxon>Eurotiomycetidae</taxon>
        <taxon>Eurotiales</taxon>
        <taxon>Aspergillaceae</taxon>
        <taxon>Penicillium</taxon>
    </lineage>
</organism>
<protein>
    <submittedName>
        <fullName evidence="1">Uncharacterized protein</fullName>
    </submittedName>
</protein>
<proteinExistence type="predicted"/>
<accession>A0A9X0BAW4</accession>
<gene>
    <name evidence="1" type="ORF">N7509_006318</name>
</gene>
<evidence type="ECO:0000313" key="1">
    <source>
        <dbReference type="EMBL" id="KAJ5398205.1"/>
    </source>
</evidence>
<keyword evidence="2" id="KW-1185">Reference proteome</keyword>